<name>A0A1B2I4L5_9BACT</name>
<organism evidence="1 2">
    <name type="scientific">Cloacibacillus porcorum</name>
    <dbReference type="NCBI Taxonomy" id="1197717"/>
    <lineage>
        <taxon>Bacteria</taxon>
        <taxon>Thermotogati</taxon>
        <taxon>Synergistota</taxon>
        <taxon>Synergistia</taxon>
        <taxon>Synergistales</taxon>
        <taxon>Synergistaceae</taxon>
        <taxon>Cloacibacillus</taxon>
    </lineage>
</organism>
<dbReference type="GeneID" id="83057667"/>
<dbReference type="STRING" id="1197717.BED41_07360"/>
<dbReference type="RefSeq" id="WP_066744479.1">
    <property type="nucleotide sequence ID" value="NZ_CP016757.1"/>
</dbReference>
<sequence length="67" mass="7664">MCLEIALLPENERGDAVRALGYDFTAKEMDEVVCREYVALSEKRRHILGGGDLRDIVMEKWGNHMDP</sequence>
<gene>
    <name evidence="1" type="ORF">BED41_07360</name>
</gene>
<reference evidence="1" key="1">
    <citation type="submission" date="2016-08" db="EMBL/GenBank/DDBJ databases">
        <title>Complete genome of Cloacibacillus porcorum.</title>
        <authorList>
            <person name="Looft T."/>
            <person name="Bayles D.O."/>
            <person name="Alt D.P."/>
        </authorList>
    </citation>
    <scope>NUCLEOTIDE SEQUENCE [LARGE SCALE GENOMIC DNA]</scope>
    <source>
        <strain evidence="1">CL-84</strain>
    </source>
</reference>
<evidence type="ECO:0000313" key="2">
    <source>
        <dbReference type="Proteomes" id="UP000093044"/>
    </source>
</evidence>
<evidence type="ECO:0000313" key="1">
    <source>
        <dbReference type="EMBL" id="ANZ44906.1"/>
    </source>
</evidence>
<dbReference type="KEGG" id="cpor:BED41_07360"/>
<keyword evidence="2" id="KW-1185">Reference proteome</keyword>
<dbReference type="OrthoDB" id="7701at2"/>
<dbReference type="Proteomes" id="UP000093044">
    <property type="component" value="Chromosome"/>
</dbReference>
<protein>
    <submittedName>
        <fullName evidence="1">Uncharacterized protein</fullName>
    </submittedName>
</protein>
<proteinExistence type="predicted"/>
<dbReference type="AlphaFoldDB" id="A0A1B2I4L5"/>
<accession>A0A1B2I4L5</accession>
<dbReference type="EMBL" id="CP016757">
    <property type="protein sequence ID" value="ANZ44906.1"/>
    <property type="molecule type" value="Genomic_DNA"/>
</dbReference>